<dbReference type="AlphaFoldDB" id="A0A4U0EVJ0"/>
<dbReference type="Pfam" id="PF01243">
    <property type="entry name" value="PNPOx_N"/>
    <property type="match status" value="1"/>
</dbReference>
<feature type="domain" description="Pyridoxamine 5'-phosphate oxidase N-terminal" evidence="1">
    <location>
        <begin position="40"/>
        <end position="142"/>
    </location>
</feature>
<name>A0A4U0EVJ0_9FLAO</name>
<dbReference type="SUPFAM" id="SSF50475">
    <property type="entry name" value="FMN-binding split barrel"/>
    <property type="match status" value="1"/>
</dbReference>
<accession>A0A4U0EVJ0</accession>
<dbReference type="PANTHER" id="PTHR42815:SF2">
    <property type="entry name" value="FAD-BINDING, PUTATIVE (AFU_ORTHOLOGUE AFUA_6G07600)-RELATED"/>
    <property type="match status" value="1"/>
</dbReference>
<evidence type="ECO:0000313" key="3">
    <source>
        <dbReference type="Proteomes" id="UP000307657"/>
    </source>
</evidence>
<evidence type="ECO:0000259" key="1">
    <source>
        <dbReference type="Pfam" id="PF01243"/>
    </source>
</evidence>
<reference evidence="2 3" key="1">
    <citation type="submission" date="2019-04" db="EMBL/GenBank/DDBJ databases">
        <title>Lacinutrix sp. nov., isolated from marine water.</title>
        <authorList>
            <person name="Kim W."/>
        </authorList>
    </citation>
    <scope>NUCLEOTIDE SEQUENCE [LARGE SCALE GENOMIC DNA]</scope>
    <source>
        <strain evidence="2 3">CAU 1491</strain>
    </source>
</reference>
<dbReference type="OrthoDB" id="9796486at2"/>
<dbReference type="Gene3D" id="2.30.110.10">
    <property type="entry name" value="Electron Transport, Fmn-binding Protein, Chain A"/>
    <property type="match status" value="1"/>
</dbReference>
<dbReference type="PANTHER" id="PTHR42815">
    <property type="entry name" value="FAD-BINDING, PUTATIVE (AFU_ORTHOLOGUE AFUA_6G07600)-RELATED"/>
    <property type="match status" value="1"/>
</dbReference>
<gene>
    <name evidence="2" type="ORF">E5167_08780</name>
</gene>
<dbReference type="InterPro" id="IPR011576">
    <property type="entry name" value="Pyridox_Oxase_N"/>
</dbReference>
<dbReference type="InterPro" id="IPR012349">
    <property type="entry name" value="Split_barrel_FMN-bd"/>
</dbReference>
<organism evidence="2 3">
    <name type="scientific">Pontimicrobium aquaticum</name>
    <dbReference type="NCBI Taxonomy" id="2565367"/>
    <lineage>
        <taxon>Bacteria</taxon>
        <taxon>Pseudomonadati</taxon>
        <taxon>Bacteroidota</taxon>
        <taxon>Flavobacteriia</taxon>
        <taxon>Flavobacteriales</taxon>
        <taxon>Flavobacteriaceae</taxon>
        <taxon>Pontimicrobium</taxon>
    </lineage>
</organism>
<dbReference type="RefSeq" id="WP_136843148.1">
    <property type="nucleotide sequence ID" value="NZ_SUPL01000004.1"/>
</dbReference>
<keyword evidence="3" id="KW-1185">Reference proteome</keyword>
<comment type="caution">
    <text evidence="2">The sequence shown here is derived from an EMBL/GenBank/DDBJ whole genome shotgun (WGS) entry which is preliminary data.</text>
</comment>
<proteinExistence type="predicted"/>
<sequence>MKYPSDIVFTPSVKKIQKEKGSRNNYSRMEKYGAWNTEVTPDLKAFLSKIDSFYFGTSNSEGQPYIQHRGGDKGFLKAIDDEHLGFADFSGNMQYISVGNLSENDKATIFLMHYPSQSRIKIWGTAKISNDRNIIELLTDNFYKARVERAIIFKVKAWDMNCRQHIKQRFTAEDIEKITQPLNQKINELETIIKNISNSKTITL</sequence>
<protein>
    <submittedName>
        <fullName evidence="2">Pyridoxamine 5'-phosphate oxidase</fullName>
    </submittedName>
</protein>
<dbReference type="EMBL" id="SUPL01000004">
    <property type="protein sequence ID" value="TJY35947.1"/>
    <property type="molecule type" value="Genomic_DNA"/>
</dbReference>
<evidence type="ECO:0000313" key="2">
    <source>
        <dbReference type="EMBL" id="TJY35947.1"/>
    </source>
</evidence>
<dbReference type="Proteomes" id="UP000307657">
    <property type="component" value="Unassembled WGS sequence"/>
</dbReference>